<dbReference type="OrthoDB" id="2430314at2759"/>
<keyword evidence="3" id="KW-1185">Reference proteome</keyword>
<accession>A0A0C3PRE4</accession>
<gene>
    <name evidence="2" type="ORF">M404DRAFT_105180</name>
</gene>
<dbReference type="Pfam" id="PF26138">
    <property type="entry name" value="DUF8040"/>
    <property type="match status" value="1"/>
</dbReference>
<dbReference type="InParanoid" id="A0A0C3PRE4"/>
<feature type="non-terminal residue" evidence="2">
    <location>
        <position position="1"/>
    </location>
</feature>
<dbReference type="InterPro" id="IPR058353">
    <property type="entry name" value="DUF8040"/>
</dbReference>
<proteinExistence type="predicted"/>
<dbReference type="Proteomes" id="UP000054217">
    <property type="component" value="Unassembled WGS sequence"/>
</dbReference>
<dbReference type="AlphaFoldDB" id="A0A0C3PRE4"/>
<dbReference type="HOGENOM" id="CLU_171507_1_1_1"/>
<evidence type="ECO:0000259" key="1">
    <source>
        <dbReference type="Pfam" id="PF26138"/>
    </source>
</evidence>
<reference evidence="3" key="2">
    <citation type="submission" date="2015-01" db="EMBL/GenBank/DDBJ databases">
        <title>Evolutionary Origins and Diversification of the Mycorrhizal Mutualists.</title>
        <authorList>
            <consortium name="DOE Joint Genome Institute"/>
            <consortium name="Mycorrhizal Genomics Consortium"/>
            <person name="Kohler A."/>
            <person name="Kuo A."/>
            <person name="Nagy L.G."/>
            <person name="Floudas D."/>
            <person name="Copeland A."/>
            <person name="Barry K.W."/>
            <person name="Cichocki N."/>
            <person name="Veneault-Fourrey C."/>
            <person name="LaButti K."/>
            <person name="Lindquist E.A."/>
            <person name="Lipzen A."/>
            <person name="Lundell T."/>
            <person name="Morin E."/>
            <person name="Murat C."/>
            <person name="Riley R."/>
            <person name="Ohm R."/>
            <person name="Sun H."/>
            <person name="Tunlid A."/>
            <person name="Henrissat B."/>
            <person name="Grigoriev I.V."/>
            <person name="Hibbett D.S."/>
            <person name="Martin F."/>
        </authorList>
    </citation>
    <scope>NUCLEOTIDE SEQUENCE [LARGE SCALE GENOMIC DNA]</scope>
    <source>
        <strain evidence="3">Marx 270</strain>
    </source>
</reference>
<evidence type="ECO:0000313" key="2">
    <source>
        <dbReference type="EMBL" id="KIO11169.1"/>
    </source>
</evidence>
<evidence type="ECO:0000313" key="3">
    <source>
        <dbReference type="Proteomes" id="UP000054217"/>
    </source>
</evidence>
<sequence>LFFSASTLIPYHTSILTGEAWVYKLLDGHLQCIKNNLSIQKEQFEALISILCDCSFSRSHCGISIKDQLTIFLY</sequence>
<feature type="non-terminal residue" evidence="2">
    <location>
        <position position="74"/>
    </location>
</feature>
<protein>
    <recommendedName>
        <fullName evidence="1">DUF8040 domain-containing protein</fullName>
    </recommendedName>
</protein>
<feature type="domain" description="DUF8040" evidence="1">
    <location>
        <begin position="13"/>
        <end position="74"/>
    </location>
</feature>
<organism evidence="2 3">
    <name type="scientific">Pisolithus tinctorius Marx 270</name>
    <dbReference type="NCBI Taxonomy" id="870435"/>
    <lineage>
        <taxon>Eukaryota</taxon>
        <taxon>Fungi</taxon>
        <taxon>Dikarya</taxon>
        <taxon>Basidiomycota</taxon>
        <taxon>Agaricomycotina</taxon>
        <taxon>Agaricomycetes</taxon>
        <taxon>Agaricomycetidae</taxon>
        <taxon>Boletales</taxon>
        <taxon>Sclerodermatineae</taxon>
        <taxon>Pisolithaceae</taxon>
        <taxon>Pisolithus</taxon>
    </lineage>
</organism>
<dbReference type="EMBL" id="KN831950">
    <property type="protein sequence ID" value="KIO11169.1"/>
    <property type="molecule type" value="Genomic_DNA"/>
</dbReference>
<name>A0A0C3PRE4_PISTI</name>
<reference evidence="2 3" key="1">
    <citation type="submission" date="2014-04" db="EMBL/GenBank/DDBJ databases">
        <authorList>
            <consortium name="DOE Joint Genome Institute"/>
            <person name="Kuo A."/>
            <person name="Kohler A."/>
            <person name="Costa M.D."/>
            <person name="Nagy L.G."/>
            <person name="Floudas D."/>
            <person name="Copeland A."/>
            <person name="Barry K.W."/>
            <person name="Cichocki N."/>
            <person name="Veneault-Fourrey C."/>
            <person name="LaButti K."/>
            <person name="Lindquist E.A."/>
            <person name="Lipzen A."/>
            <person name="Lundell T."/>
            <person name="Morin E."/>
            <person name="Murat C."/>
            <person name="Sun H."/>
            <person name="Tunlid A."/>
            <person name="Henrissat B."/>
            <person name="Grigoriev I.V."/>
            <person name="Hibbett D.S."/>
            <person name="Martin F."/>
            <person name="Nordberg H.P."/>
            <person name="Cantor M.N."/>
            <person name="Hua S.X."/>
        </authorList>
    </citation>
    <scope>NUCLEOTIDE SEQUENCE [LARGE SCALE GENOMIC DNA]</scope>
    <source>
        <strain evidence="2 3">Marx 270</strain>
    </source>
</reference>